<dbReference type="InterPro" id="IPR001633">
    <property type="entry name" value="EAL_dom"/>
</dbReference>
<feature type="domain" description="GGDEF" evidence="2">
    <location>
        <begin position="114"/>
        <end position="250"/>
    </location>
</feature>
<organism evidence="3 4">
    <name type="scientific">Dinoroseobacter shibae (strain DSM 16493 / NCIMB 14021 / DFL 12)</name>
    <dbReference type="NCBI Taxonomy" id="398580"/>
    <lineage>
        <taxon>Bacteria</taxon>
        <taxon>Pseudomonadati</taxon>
        <taxon>Pseudomonadota</taxon>
        <taxon>Alphaproteobacteria</taxon>
        <taxon>Rhodobacterales</taxon>
        <taxon>Roseobacteraceae</taxon>
        <taxon>Dinoroseobacter</taxon>
    </lineage>
</organism>
<dbReference type="SUPFAM" id="SSF141868">
    <property type="entry name" value="EAL domain-like"/>
    <property type="match status" value="1"/>
</dbReference>
<dbReference type="PANTHER" id="PTHR44757:SF2">
    <property type="entry name" value="BIOFILM ARCHITECTURE MAINTENANCE PROTEIN MBAA"/>
    <property type="match status" value="1"/>
</dbReference>
<dbReference type="PANTHER" id="PTHR44757">
    <property type="entry name" value="DIGUANYLATE CYCLASE DGCP"/>
    <property type="match status" value="1"/>
</dbReference>
<dbReference type="PROSITE" id="PS50883">
    <property type="entry name" value="EAL"/>
    <property type="match status" value="1"/>
</dbReference>
<dbReference type="eggNOG" id="COG5001">
    <property type="taxonomic scope" value="Bacteria"/>
</dbReference>
<dbReference type="SMART" id="SM00052">
    <property type="entry name" value="EAL"/>
    <property type="match status" value="1"/>
</dbReference>
<dbReference type="AlphaFoldDB" id="A8LMA1"/>
<dbReference type="CDD" id="cd01948">
    <property type="entry name" value="EAL"/>
    <property type="match status" value="1"/>
</dbReference>
<evidence type="ECO:0000259" key="1">
    <source>
        <dbReference type="PROSITE" id="PS50883"/>
    </source>
</evidence>
<dbReference type="SUPFAM" id="SSF55073">
    <property type="entry name" value="Nucleotide cyclase"/>
    <property type="match status" value="1"/>
</dbReference>
<protein>
    <submittedName>
        <fullName evidence="3">Diguanylate cyclase/phosphodiesterase</fullName>
    </submittedName>
</protein>
<reference evidence="4" key="1">
    <citation type="journal article" date="2010" name="ISME J.">
        <title>The complete genome sequence of the algal symbiont Dinoroseobacter shibae: a hitchhiker's guide to life in the sea.</title>
        <authorList>
            <person name="Wagner-Dobler I."/>
            <person name="Ballhausen B."/>
            <person name="Berger M."/>
            <person name="Brinkhoff T."/>
            <person name="Buchholz I."/>
            <person name="Bunk B."/>
            <person name="Cypionka H."/>
            <person name="Daniel R."/>
            <person name="Drepper T."/>
            <person name="Gerdts G."/>
            <person name="Hahnke S."/>
            <person name="Han C."/>
            <person name="Jahn D."/>
            <person name="Kalhoefer D."/>
            <person name="Kiss H."/>
            <person name="Klenk H.P."/>
            <person name="Kyrpides N."/>
            <person name="Liebl W."/>
            <person name="Liesegang H."/>
            <person name="Meincke L."/>
            <person name="Pati A."/>
            <person name="Petersen J."/>
            <person name="Piekarski T."/>
            <person name="Pommerenke C."/>
            <person name="Pradella S."/>
            <person name="Pukall R."/>
            <person name="Rabus R."/>
            <person name="Stackebrandt E."/>
            <person name="Thole S."/>
            <person name="Thompson L."/>
            <person name="Tielen P."/>
            <person name="Tomasch J."/>
            <person name="von Jan M."/>
            <person name="Wanphrut N."/>
            <person name="Wichels A."/>
            <person name="Zech H."/>
            <person name="Simon M."/>
        </authorList>
    </citation>
    <scope>NUCLEOTIDE SEQUENCE [LARGE SCALE GENOMIC DNA]</scope>
    <source>
        <strain evidence="4">DSM 16493 / NCIMB 14021 / DFL 12</strain>
    </source>
</reference>
<dbReference type="InterPro" id="IPR043128">
    <property type="entry name" value="Rev_trsase/Diguanyl_cyclase"/>
</dbReference>
<dbReference type="Pfam" id="PF00563">
    <property type="entry name" value="EAL"/>
    <property type="match status" value="1"/>
</dbReference>
<dbReference type="Gene3D" id="3.20.20.450">
    <property type="entry name" value="EAL domain"/>
    <property type="match status" value="1"/>
</dbReference>
<dbReference type="InterPro" id="IPR029787">
    <property type="entry name" value="Nucleotide_cyclase"/>
</dbReference>
<dbReference type="NCBIfam" id="TIGR00254">
    <property type="entry name" value="GGDEF"/>
    <property type="match status" value="1"/>
</dbReference>
<dbReference type="KEGG" id="dsh:Dshi_0329"/>
<dbReference type="Pfam" id="PF00990">
    <property type="entry name" value="GGDEF"/>
    <property type="match status" value="1"/>
</dbReference>
<dbReference type="OrthoDB" id="9814202at2"/>
<dbReference type="Gene3D" id="3.30.70.270">
    <property type="match status" value="1"/>
</dbReference>
<evidence type="ECO:0000313" key="4">
    <source>
        <dbReference type="Proteomes" id="UP000006833"/>
    </source>
</evidence>
<dbReference type="PROSITE" id="PS50887">
    <property type="entry name" value="GGDEF"/>
    <property type="match status" value="1"/>
</dbReference>
<evidence type="ECO:0000313" key="3">
    <source>
        <dbReference type="EMBL" id="ABV92078.1"/>
    </source>
</evidence>
<gene>
    <name evidence="3" type="primary">ydaM</name>
    <name evidence="3" type="ordered locus">Dshi_0329</name>
</gene>
<dbReference type="InterPro" id="IPR052155">
    <property type="entry name" value="Biofilm_reg_signaling"/>
</dbReference>
<dbReference type="HOGENOM" id="CLU_000445_70_50_5"/>
<name>A8LMA1_DINSH</name>
<feature type="domain" description="EAL" evidence="1">
    <location>
        <begin position="259"/>
        <end position="514"/>
    </location>
</feature>
<keyword evidence="4" id="KW-1185">Reference proteome</keyword>
<dbReference type="Proteomes" id="UP000006833">
    <property type="component" value="Chromosome"/>
</dbReference>
<proteinExistence type="predicted"/>
<dbReference type="InterPro" id="IPR000160">
    <property type="entry name" value="GGDEF_dom"/>
</dbReference>
<dbReference type="EMBL" id="CP000830">
    <property type="protein sequence ID" value="ABV92078.1"/>
    <property type="molecule type" value="Genomic_DNA"/>
</dbReference>
<evidence type="ECO:0000259" key="2">
    <source>
        <dbReference type="PROSITE" id="PS50887"/>
    </source>
</evidence>
<dbReference type="STRING" id="398580.Dshi_0329"/>
<dbReference type="InterPro" id="IPR035919">
    <property type="entry name" value="EAL_sf"/>
</dbReference>
<sequence length="529" mass="57771">MASARHAARAARGSGVLVSRFLDFFRSTGKQLFRDPALLAGFIPLFVALSYSTRDIRWLIGASTLIPFLVLAIRAFDVVTSPKGGRDGLTGLPCRAALLEVLDKYFATPGASTRTAACMVIDLDDFHSFNERWGREAADEVLRQTANRLRSAVRDNDLVVRLDADAFALYLAPSEGMTLDSTLSIADRIQRALSEPLVLHGLTAYVSASVGIALASKSPEPTAASLLVAAERAMVEARSQGAGALRLFSAEMQTEIRASHELAEDLAKALENGEIVAWFQPQVSTETGQVTGFEALARWDHPSRGIVSPAEFLPAIEASGRTERLSEVMLYQGLKALVAWERGGFVIPSIGVNFAGLELRNPHLIDKVKWELDRFGLTADRLSVEILETVITETDDDIVLRNIKALGELGCGIDLDDFGTGHASISAIKRFKTSRIKIDRSFVTHIDKDGEQQRMVAAILTMAQQLQVESLAEGVETIGEHSILAQLGCQHVQGFGIARPMPFEDTFAWLAEHERKRAPTPRIERQRGA</sequence>
<accession>A8LMA1</accession>
<dbReference type="CDD" id="cd01949">
    <property type="entry name" value="GGDEF"/>
    <property type="match status" value="1"/>
</dbReference>
<dbReference type="SMART" id="SM00267">
    <property type="entry name" value="GGDEF"/>
    <property type="match status" value="1"/>
</dbReference>